<dbReference type="OrthoDB" id="2762859at2759"/>
<dbReference type="AlphaFoldDB" id="A0A5C2S8M8"/>
<evidence type="ECO:0000313" key="3">
    <source>
        <dbReference type="Proteomes" id="UP000313359"/>
    </source>
</evidence>
<feature type="region of interest" description="Disordered" evidence="1">
    <location>
        <begin position="178"/>
        <end position="221"/>
    </location>
</feature>
<dbReference type="EMBL" id="ML122270">
    <property type="protein sequence ID" value="RPD59509.1"/>
    <property type="molecule type" value="Genomic_DNA"/>
</dbReference>
<sequence>MLSSKPRPSEALPAPNKHEPWSMDHWRSCLITLNGTPLPRGTVAYAIGVAFPPENVRPIAEALCSPERIRKNGDNYLASLLLQLIEMDICQTILHIPHPDTRERLIMWVLRVTPGRRGQIPTERIEDERWKRFYQYLYNRGVSKDVLRSFKMCITPWPQGAAYPVWVPDVLMRKLQKQAKQPQAVQSDKNTSKSSTALAAPPPSSLQVDIEPNTAQLRIPS</sequence>
<proteinExistence type="predicted"/>
<reference evidence="2" key="1">
    <citation type="journal article" date="2018" name="Genome Biol. Evol.">
        <title>Genomics and development of Lentinus tigrinus, a white-rot wood-decaying mushroom with dimorphic fruiting bodies.</title>
        <authorList>
            <person name="Wu B."/>
            <person name="Xu Z."/>
            <person name="Knudson A."/>
            <person name="Carlson A."/>
            <person name="Chen N."/>
            <person name="Kovaka S."/>
            <person name="LaButti K."/>
            <person name="Lipzen A."/>
            <person name="Pennachio C."/>
            <person name="Riley R."/>
            <person name="Schakwitz W."/>
            <person name="Umezawa K."/>
            <person name="Ohm R.A."/>
            <person name="Grigoriev I.V."/>
            <person name="Nagy L.G."/>
            <person name="Gibbons J."/>
            <person name="Hibbett D."/>
        </authorList>
    </citation>
    <scope>NUCLEOTIDE SEQUENCE [LARGE SCALE GENOMIC DNA]</scope>
    <source>
        <strain evidence="2">ALCF2SS1-6</strain>
    </source>
</reference>
<accession>A0A5C2S8M8</accession>
<keyword evidence="3" id="KW-1185">Reference proteome</keyword>
<name>A0A5C2S8M8_9APHY</name>
<evidence type="ECO:0000256" key="1">
    <source>
        <dbReference type="SAM" id="MobiDB-lite"/>
    </source>
</evidence>
<feature type="compositionally biased region" description="Polar residues" evidence="1">
    <location>
        <begin position="178"/>
        <end position="189"/>
    </location>
</feature>
<organism evidence="2 3">
    <name type="scientific">Lentinus tigrinus ALCF2SS1-6</name>
    <dbReference type="NCBI Taxonomy" id="1328759"/>
    <lineage>
        <taxon>Eukaryota</taxon>
        <taxon>Fungi</taxon>
        <taxon>Dikarya</taxon>
        <taxon>Basidiomycota</taxon>
        <taxon>Agaricomycotina</taxon>
        <taxon>Agaricomycetes</taxon>
        <taxon>Polyporales</taxon>
        <taxon>Polyporaceae</taxon>
        <taxon>Lentinus</taxon>
    </lineage>
</organism>
<evidence type="ECO:0000313" key="2">
    <source>
        <dbReference type="EMBL" id="RPD59509.1"/>
    </source>
</evidence>
<dbReference type="Proteomes" id="UP000313359">
    <property type="component" value="Unassembled WGS sequence"/>
</dbReference>
<gene>
    <name evidence="2" type="ORF">L227DRAFT_612083</name>
</gene>
<protein>
    <submittedName>
        <fullName evidence="2">Uncharacterized protein</fullName>
    </submittedName>
</protein>